<dbReference type="GO" id="GO:0010329">
    <property type="term" value="F:auxin efflux transmembrane transporter activity"/>
    <property type="evidence" value="ECO:0007669"/>
    <property type="project" value="TreeGrafter"/>
</dbReference>
<keyword evidence="7 9" id="KW-0927">Auxin signaling pathway</keyword>
<comment type="caution">
    <text evidence="11">The sequence shown here is derived from an EMBL/GenBank/DDBJ whole genome shotgun (WGS) entry which is preliminary data.</text>
</comment>
<evidence type="ECO:0000256" key="6">
    <source>
        <dbReference type="ARBA" id="ARBA00023136"/>
    </source>
</evidence>
<evidence type="ECO:0000256" key="1">
    <source>
        <dbReference type="ARBA" id="ARBA00004141"/>
    </source>
</evidence>
<evidence type="ECO:0000256" key="5">
    <source>
        <dbReference type="ARBA" id="ARBA00022989"/>
    </source>
</evidence>
<dbReference type="EMBL" id="JAVXUO010002208">
    <property type="protein sequence ID" value="KAK2975312.1"/>
    <property type="molecule type" value="Genomic_DNA"/>
</dbReference>
<gene>
    <name evidence="11" type="ORF">RJ640_017673</name>
    <name evidence="10" type="ORF">RJ640_025031</name>
</gene>
<dbReference type="PANTHER" id="PTHR31752:SF2">
    <property type="entry name" value="AUXIN EFFLUX CARRIER COMPONENT 5"/>
    <property type="match status" value="1"/>
</dbReference>
<protein>
    <recommendedName>
        <fullName evidence="9">Auxin efflux carrier component</fullName>
    </recommendedName>
</protein>
<feature type="transmembrane region" description="Helical" evidence="9">
    <location>
        <begin position="69"/>
        <end position="90"/>
    </location>
</feature>
<dbReference type="InterPro" id="IPR051107">
    <property type="entry name" value="Auxin_Efflux_Carrier"/>
</dbReference>
<evidence type="ECO:0000313" key="10">
    <source>
        <dbReference type="EMBL" id="KAK2975312.1"/>
    </source>
</evidence>
<keyword evidence="12" id="KW-1185">Reference proteome</keyword>
<keyword evidence="5 9" id="KW-1133">Transmembrane helix</keyword>
<feature type="transmembrane region" description="Helical" evidence="9">
    <location>
        <begin position="7"/>
        <end position="28"/>
    </location>
</feature>
<dbReference type="InterPro" id="IPR036259">
    <property type="entry name" value="MFS_trans_sf"/>
</dbReference>
<evidence type="ECO:0000256" key="3">
    <source>
        <dbReference type="ARBA" id="ARBA00022448"/>
    </source>
</evidence>
<evidence type="ECO:0000313" key="12">
    <source>
        <dbReference type="Proteomes" id="UP001187471"/>
    </source>
</evidence>
<feature type="transmembrane region" description="Helical" evidence="9">
    <location>
        <begin position="359"/>
        <end position="383"/>
    </location>
</feature>
<dbReference type="PANTHER" id="PTHR31752">
    <property type="entry name" value="AUXIN EFFLUX CARRIER COMPONENT 1B-RELATED"/>
    <property type="match status" value="1"/>
</dbReference>
<feature type="transmembrane region" description="Helical" evidence="9">
    <location>
        <begin position="271"/>
        <end position="291"/>
    </location>
</feature>
<dbReference type="GO" id="GO:0009926">
    <property type="term" value="P:auxin polar transport"/>
    <property type="evidence" value="ECO:0007669"/>
    <property type="project" value="TreeGrafter"/>
</dbReference>
<organism evidence="11 12">
    <name type="scientific">Escallonia rubra</name>
    <dbReference type="NCBI Taxonomy" id="112253"/>
    <lineage>
        <taxon>Eukaryota</taxon>
        <taxon>Viridiplantae</taxon>
        <taxon>Streptophyta</taxon>
        <taxon>Embryophyta</taxon>
        <taxon>Tracheophyta</taxon>
        <taxon>Spermatophyta</taxon>
        <taxon>Magnoliopsida</taxon>
        <taxon>eudicotyledons</taxon>
        <taxon>Gunneridae</taxon>
        <taxon>Pentapetalae</taxon>
        <taxon>asterids</taxon>
        <taxon>campanulids</taxon>
        <taxon>Escalloniales</taxon>
        <taxon>Escalloniaceae</taxon>
        <taxon>Escallonia</taxon>
    </lineage>
</organism>
<accession>A0AA88RGU9</accession>
<comment type="caution">
    <text evidence="9">Lacks conserved residue(s) required for the propagation of feature annotation.</text>
</comment>
<reference evidence="11" key="1">
    <citation type="submission" date="2022-12" db="EMBL/GenBank/DDBJ databases">
        <title>Draft genome assemblies for two species of Escallonia (Escalloniales).</title>
        <authorList>
            <person name="Chanderbali A."/>
            <person name="Dervinis C."/>
            <person name="Anghel I."/>
            <person name="Soltis D."/>
            <person name="Soltis P."/>
            <person name="Zapata F."/>
        </authorList>
    </citation>
    <scope>NUCLEOTIDE SEQUENCE</scope>
    <source>
        <strain evidence="11">UCBG92.1500</strain>
        <tissue evidence="11">Leaf</tissue>
    </source>
</reference>
<name>A0AA88RGU9_9ASTE</name>
<dbReference type="InterPro" id="IPR014024">
    <property type="entry name" value="Auxin_eff_plant"/>
</dbReference>
<feature type="transmembrane region" description="Helical" evidence="9">
    <location>
        <begin position="303"/>
        <end position="327"/>
    </location>
</feature>
<evidence type="ECO:0000313" key="11">
    <source>
        <dbReference type="EMBL" id="KAK2989418.1"/>
    </source>
</evidence>
<evidence type="ECO:0000256" key="7">
    <source>
        <dbReference type="ARBA" id="ARBA00023294"/>
    </source>
</evidence>
<sequence>MITWDDVYRLVVAMIPLYFALLLGYGSVKWWHLFTPEQCDAINTLNYYFITPLFTFEFTSNVNPYAWNYPFIGADVISKSIILVVLVFWANCASKGSFYWSITSFSMATLNNTLVVGVPLLKAVYGQMGADLVVQSSVLQSILWFMTVLFMHELRRQRAEFGSNPAVADDSQVPPVEMVKDLELGRQMPEFSSNPALDDDSLVPSVEMAKDLEGSRVVVKITKPSFWLLMKMVWVKLARNPNSYACVVGIAWSCISNRWHIQMPSIVHGPILILSKAGSGIAMFCMGLFMALQAKLITCGASLTLLGMALRFIVGPVAMAAGCFVVGLRGDVLRVAIIQAALPQSITSFVYAKEYEVHANVLSTAVIFGTIVSLPVLIAYYAMLDLIH</sequence>
<evidence type="ECO:0000256" key="2">
    <source>
        <dbReference type="ARBA" id="ARBA00009177"/>
    </source>
</evidence>
<comment type="similarity">
    <text evidence="2 9">Belongs to the auxin efflux carrier (TC 2.A.69.1) family.</text>
</comment>
<comment type="function">
    <text evidence="9">May act as a component of the auxin efflux carrier.</text>
</comment>
<dbReference type="EMBL" id="JAVXUO010000741">
    <property type="protein sequence ID" value="KAK2989418.1"/>
    <property type="molecule type" value="Genomic_DNA"/>
</dbReference>
<feature type="transmembrane region" description="Helical" evidence="9">
    <location>
        <begin position="97"/>
        <end position="120"/>
    </location>
</feature>
<feature type="transmembrane region" description="Helical" evidence="9">
    <location>
        <begin position="132"/>
        <end position="151"/>
    </location>
</feature>
<keyword evidence="3 9" id="KW-0813">Transport</keyword>
<dbReference type="GO" id="GO:0005886">
    <property type="term" value="C:plasma membrane"/>
    <property type="evidence" value="ECO:0007669"/>
    <property type="project" value="TreeGrafter"/>
</dbReference>
<dbReference type="AlphaFoldDB" id="A0AA88RGU9"/>
<dbReference type="GO" id="GO:0009734">
    <property type="term" value="P:auxin-activated signaling pathway"/>
    <property type="evidence" value="ECO:0007669"/>
    <property type="project" value="UniProtKB-UniRule"/>
</dbReference>
<dbReference type="Proteomes" id="UP001187471">
    <property type="component" value="Unassembled WGS sequence"/>
</dbReference>
<evidence type="ECO:0000256" key="9">
    <source>
        <dbReference type="RuleBase" id="RU362108"/>
    </source>
</evidence>
<comment type="similarity">
    <text evidence="8">Belongs to the major facilitator superfamily. Phosphate:H(+) symporter (TC 2.A.1.9) family.</text>
</comment>
<comment type="subcellular location">
    <subcellularLocation>
        <location evidence="1 9">Membrane</location>
        <topology evidence="1 9">Multi-pass membrane protein</topology>
    </subcellularLocation>
</comment>
<dbReference type="SUPFAM" id="SSF103473">
    <property type="entry name" value="MFS general substrate transporter"/>
    <property type="match status" value="1"/>
</dbReference>
<evidence type="ECO:0000256" key="4">
    <source>
        <dbReference type="ARBA" id="ARBA00022692"/>
    </source>
</evidence>
<keyword evidence="4 9" id="KW-0812">Transmembrane</keyword>
<proteinExistence type="inferred from homology"/>
<dbReference type="GO" id="GO:0005783">
    <property type="term" value="C:endoplasmic reticulum"/>
    <property type="evidence" value="ECO:0007669"/>
    <property type="project" value="TreeGrafter"/>
</dbReference>
<dbReference type="NCBIfam" id="TIGR00946">
    <property type="entry name" value="2a69"/>
    <property type="match status" value="1"/>
</dbReference>
<dbReference type="InterPro" id="IPR004776">
    <property type="entry name" value="Mem_transp_PIN-like"/>
</dbReference>
<dbReference type="Pfam" id="PF03547">
    <property type="entry name" value="Mem_trans"/>
    <property type="match status" value="1"/>
</dbReference>
<keyword evidence="6 9" id="KW-0472">Membrane</keyword>
<evidence type="ECO:0000256" key="8">
    <source>
        <dbReference type="ARBA" id="ARBA00044504"/>
    </source>
</evidence>